<evidence type="ECO:0000313" key="2">
    <source>
        <dbReference type="Proteomes" id="UP001221898"/>
    </source>
</evidence>
<dbReference type="EMBL" id="JAINUG010000571">
    <property type="protein sequence ID" value="KAJ8366579.1"/>
    <property type="molecule type" value="Genomic_DNA"/>
</dbReference>
<name>A0AAD7VZP4_9TELE</name>
<organism evidence="1 2">
    <name type="scientific">Aldrovandia affinis</name>
    <dbReference type="NCBI Taxonomy" id="143900"/>
    <lineage>
        <taxon>Eukaryota</taxon>
        <taxon>Metazoa</taxon>
        <taxon>Chordata</taxon>
        <taxon>Craniata</taxon>
        <taxon>Vertebrata</taxon>
        <taxon>Euteleostomi</taxon>
        <taxon>Actinopterygii</taxon>
        <taxon>Neopterygii</taxon>
        <taxon>Teleostei</taxon>
        <taxon>Notacanthiformes</taxon>
        <taxon>Halosauridae</taxon>
        <taxon>Aldrovandia</taxon>
    </lineage>
</organism>
<evidence type="ECO:0000313" key="1">
    <source>
        <dbReference type="EMBL" id="KAJ8366579.1"/>
    </source>
</evidence>
<dbReference type="AlphaFoldDB" id="A0AAD7VZP4"/>
<accession>A0AAD7VZP4</accession>
<comment type="caution">
    <text evidence="1">The sequence shown here is derived from an EMBL/GenBank/DDBJ whole genome shotgun (WGS) entry which is preliminary data.</text>
</comment>
<sequence length="163" mass="18210">MHFPVQPAVWRHWAGSGRCSWRSTGGWTPGFSLEFPCRRGSQLSGGTGRVDGRGRCSALTLSGQRQVDGHLLAATRLLQVSARWMDACWSTHLSALSPGWTPAGALHSCSFWQASHGKLHIVFNICHLEDDIYPKFAEFEFEEFVPFLFVGGFSLNRFQLNLL</sequence>
<keyword evidence="2" id="KW-1185">Reference proteome</keyword>
<reference evidence="1" key="1">
    <citation type="journal article" date="2023" name="Science">
        <title>Genome structures resolve the early diversification of teleost fishes.</title>
        <authorList>
            <person name="Parey E."/>
            <person name="Louis A."/>
            <person name="Montfort J."/>
            <person name="Bouchez O."/>
            <person name="Roques C."/>
            <person name="Iampietro C."/>
            <person name="Lluch J."/>
            <person name="Castinel A."/>
            <person name="Donnadieu C."/>
            <person name="Desvignes T."/>
            <person name="Floi Bucao C."/>
            <person name="Jouanno E."/>
            <person name="Wen M."/>
            <person name="Mejri S."/>
            <person name="Dirks R."/>
            <person name="Jansen H."/>
            <person name="Henkel C."/>
            <person name="Chen W.J."/>
            <person name="Zahm M."/>
            <person name="Cabau C."/>
            <person name="Klopp C."/>
            <person name="Thompson A.W."/>
            <person name="Robinson-Rechavi M."/>
            <person name="Braasch I."/>
            <person name="Lecointre G."/>
            <person name="Bobe J."/>
            <person name="Postlethwait J.H."/>
            <person name="Berthelot C."/>
            <person name="Roest Crollius H."/>
            <person name="Guiguen Y."/>
        </authorList>
    </citation>
    <scope>NUCLEOTIDE SEQUENCE</scope>
    <source>
        <strain evidence="1">NC1722</strain>
    </source>
</reference>
<protein>
    <submittedName>
        <fullName evidence="1">Uncharacterized protein</fullName>
    </submittedName>
</protein>
<proteinExistence type="predicted"/>
<gene>
    <name evidence="1" type="ORF">AAFF_G00350300</name>
</gene>
<dbReference type="Proteomes" id="UP001221898">
    <property type="component" value="Unassembled WGS sequence"/>
</dbReference>